<evidence type="ECO:0000259" key="9">
    <source>
        <dbReference type="PROSITE" id="PS50011"/>
    </source>
</evidence>
<evidence type="ECO:0000256" key="8">
    <source>
        <dbReference type="SAM" id="MobiDB-lite"/>
    </source>
</evidence>
<dbReference type="PROSITE" id="PS00107">
    <property type="entry name" value="PROTEIN_KINASE_ATP"/>
    <property type="match status" value="1"/>
</dbReference>
<dbReference type="CDD" id="cd13999">
    <property type="entry name" value="STKc_MAP3K-like"/>
    <property type="match status" value="1"/>
</dbReference>
<dbReference type="Pfam" id="PF00069">
    <property type="entry name" value="Pkinase"/>
    <property type="match status" value="1"/>
</dbReference>
<accession>A0ABQ9LJQ5</accession>
<dbReference type="SMART" id="SM00220">
    <property type="entry name" value="S_TKc"/>
    <property type="match status" value="1"/>
</dbReference>
<dbReference type="Gene3D" id="1.10.510.10">
    <property type="entry name" value="Transferase(Phosphotransferase) domain 1"/>
    <property type="match status" value="1"/>
</dbReference>
<evidence type="ECO:0000256" key="3">
    <source>
        <dbReference type="ARBA" id="ARBA00022777"/>
    </source>
</evidence>
<keyword evidence="7" id="KW-0175">Coiled coil</keyword>
<evidence type="ECO:0000313" key="11">
    <source>
        <dbReference type="Proteomes" id="UP001174677"/>
    </source>
</evidence>
<dbReference type="InterPro" id="IPR008271">
    <property type="entry name" value="Ser/Thr_kinase_AS"/>
</dbReference>
<evidence type="ECO:0000256" key="7">
    <source>
        <dbReference type="SAM" id="Coils"/>
    </source>
</evidence>
<feature type="coiled-coil region" evidence="7">
    <location>
        <begin position="55"/>
        <end position="82"/>
    </location>
</feature>
<keyword evidence="4 5" id="KW-0067">ATP-binding</keyword>
<gene>
    <name evidence="10" type="ORF">P3X46_019731</name>
</gene>
<keyword evidence="1" id="KW-0808">Transferase</keyword>
<comment type="similarity">
    <text evidence="6">Belongs to the protein kinase superfamily.</text>
</comment>
<evidence type="ECO:0000256" key="6">
    <source>
        <dbReference type="RuleBase" id="RU000304"/>
    </source>
</evidence>
<keyword evidence="3" id="KW-0418">Kinase</keyword>
<dbReference type="PROSITE" id="PS00108">
    <property type="entry name" value="PROTEIN_KINASE_ST"/>
    <property type="match status" value="1"/>
</dbReference>
<dbReference type="EMBL" id="JARPOI010000011">
    <property type="protein sequence ID" value="KAJ9168172.1"/>
    <property type="molecule type" value="Genomic_DNA"/>
</dbReference>
<protein>
    <recommendedName>
        <fullName evidence="9">Protein kinase domain-containing protein</fullName>
    </recommendedName>
</protein>
<feature type="binding site" evidence="5">
    <location>
        <position position="196"/>
    </location>
    <ligand>
        <name>ATP</name>
        <dbReference type="ChEBI" id="CHEBI:30616"/>
    </ligand>
</feature>
<keyword evidence="6" id="KW-0723">Serine/threonine-protein kinase</keyword>
<name>A0ABQ9LJQ5_HEVBR</name>
<dbReference type="InterPro" id="IPR017441">
    <property type="entry name" value="Protein_kinase_ATP_BS"/>
</dbReference>
<reference evidence="10" key="1">
    <citation type="journal article" date="2023" name="Plant Biotechnol. J.">
        <title>Chromosome-level wild Hevea brasiliensis genome provides new tools for genomic-assisted breeding and valuable loci to elevate rubber yield.</title>
        <authorList>
            <person name="Cheng H."/>
            <person name="Song X."/>
            <person name="Hu Y."/>
            <person name="Wu T."/>
            <person name="Yang Q."/>
            <person name="An Z."/>
            <person name="Feng S."/>
            <person name="Deng Z."/>
            <person name="Wu W."/>
            <person name="Zeng X."/>
            <person name="Tu M."/>
            <person name="Wang X."/>
            <person name="Huang H."/>
        </authorList>
    </citation>
    <scope>NUCLEOTIDE SEQUENCE</scope>
    <source>
        <strain evidence="10">MT/VB/25A 57/8</strain>
    </source>
</reference>
<comment type="caution">
    <text evidence="10">The sequence shown here is derived from an EMBL/GenBank/DDBJ whole genome shotgun (WGS) entry which is preliminary data.</text>
</comment>
<proteinExistence type="inferred from homology"/>
<dbReference type="Proteomes" id="UP001174677">
    <property type="component" value="Chromosome 11"/>
</dbReference>
<evidence type="ECO:0000256" key="1">
    <source>
        <dbReference type="ARBA" id="ARBA00022679"/>
    </source>
</evidence>
<dbReference type="PANTHER" id="PTHR44329">
    <property type="entry name" value="SERINE/THREONINE-PROTEIN KINASE TNNI3K-RELATED"/>
    <property type="match status" value="1"/>
</dbReference>
<evidence type="ECO:0000256" key="4">
    <source>
        <dbReference type="ARBA" id="ARBA00022840"/>
    </source>
</evidence>
<dbReference type="Gene3D" id="3.30.200.20">
    <property type="entry name" value="Phosphorylase Kinase, domain 1"/>
    <property type="match status" value="1"/>
</dbReference>
<dbReference type="InterPro" id="IPR051681">
    <property type="entry name" value="Ser/Thr_Kinases-Pseudokinases"/>
</dbReference>
<dbReference type="PANTHER" id="PTHR44329:SF11">
    <property type="entry name" value="OS09G0443600 PROTEIN"/>
    <property type="match status" value="1"/>
</dbReference>
<dbReference type="InterPro" id="IPR000719">
    <property type="entry name" value="Prot_kinase_dom"/>
</dbReference>
<feature type="compositionally biased region" description="Polar residues" evidence="8">
    <location>
        <begin position="1"/>
        <end position="30"/>
    </location>
</feature>
<dbReference type="PROSITE" id="PS50011">
    <property type="entry name" value="PROTEIN_KINASE_DOM"/>
    <property type="match status" value="1"/>
</dbReference>
<keyword evidence="2 5" id="KW-0547">Nucleotide-binding</keyword>
<evidence type="ECO:0000256" key="2">
    <source>
        <dbReference type="ARBA" id="ARBA00022741"/>
    </source>
</evidence>
<feature type="region of interest" description="Disordered" evidence="8">
    <location>
        <begin position="1"/>
        <end position="34"/>
    </location>
</feature>
<dbReference type="InterPro" id="IPR011009">
    <property type="entry name" value="Kinase-like_dom_sf"/>
</dbReference>
<dbReference type="SUPFAM" id="SSF56112">
    <property type="entry name" value="Protein kinase-like (PK-like)"/>
    <property type="match status" value="1"/>
</dbReference>
<evidence type="ECO:0000313" key="10">
    <source>
        <dbReference type="EMBL" id="KAJ9168172.1"/>
    </source>
</evidence>
<evidence type="ECO:0000256" key="5">
    <source>
        <dbReference type="PROSITE-ProRule" id="PRU10141"/>
    </source>
</evidence>
<feature type="domain" description="Protein kinase" evidence="9">
    <location>
        <begin position="169"/>
        <end position="443"/>
    </location>
</feature>
<organism evidence="10 11">
    <name type="scientific">Hevea brasiliensis</name>
    <name type="common">Para rubber tree</name>
    <name type="synonym">Siphonia brasiliensis</name>
    <dbReference type="NCBI Taxonomy" id="3981"/>
    <lineage>
        <taxon>Eukaryota</taxon>
        <taxon>Viridiplantae</taxon>
        <taxon>Streptophyta</taxon>
        <taxon>Embryophyta</taxon>
        <taxon>Tracheophyta</taxon>
        <taxon>Spermatophyta</taxon>
        <taxon>Magnoliopsida</taxon>
        <taxon>eudicotyledons</taxon>
        <taxon>Gunneridae</taxon>
        <taxon>Pentapetalae</taxon>
        <taxon>rosids</taxon>
        <taxon>fabids</taxon>
        <taxon>Malpighiales</taxon>
        <taxon>Euphorbiaceae</taxon>
        <taxon>Crotonoideae</taxon>
        <taxon>Micrandreae</taxon>
        <taxon>Hevea</taxon>
    </lineage>
</organism>
<sequence length="453" mass="51761">MNVAGNNQPKKSNLFSPRQSPVANSPQKQGKATARRGFCQGLKDCMSMGPAISTSQNQSHSTSKLERQVADLEREVLKQRELRIMYRKRMERTHDYLKYCLQVAQDNGFLNLIIKNKDDNDRQDCSFPSTMDNTNTSPQLSSSLQQHYDLAALICQAKMNGWYIDHREIELQEKIGQGSTAEIYKTVWRGLDVAVKCIFPNFFETNESGESFFAQELDTLSRQRHRFVLQLMGACLDPPDHAWVVTEFLDMTLKEWLHGPGNSRLKERLVPLPPFEERIAKALEIAQAMQYLHEQKPKLIHRDLKPSNIFLDDANHVRVADFGHARFLSDEEMALTGETGTFVYMAPEVIRCEPYNEKCDVYSFGIILNEIMTGNHPYIETDFGPSKIAMEVAEGHLRPTLPEDNGQLGEIINLICLSWDQDASVRPSFATITSTLKKIHRRIIESNEIDYCI</sequence>
<keyword evidence="11" id="KW-1185">Reference proteome</keyword>